<gene>
    <name evidence="3" type="ORF">SAMN06273572_103310</name>
</gene>
<dbReference type="Pfam" id="PF04073">
    <property type="entry name" value="tRNA_edit"/>
    <property type="match status" value="1"/>
</dbReference>
<comment type="similarity">
    <text evidence="1">Belongs to the PRORSD1 family.</text>
</comment>
<evidence type="ECO:0000259" key="2">
    <source>
        <dbReference type="Pfam" id="PF04073"/>
    </source>
</evidence>
<reference evidence="4" key="1">
    <citation type="submission" date="2017-09" db="EMBL/GenBank/DDBJ databases">
        <authorList>
            <person name="Varghese N."/>
            <person name="Submissions S."/>
        </authorList>
    </citation>
    <scope>NUCLEOTIDE SEQUENCE [LARGE SCALE GENOMIC DNA]</scope>
    <source>
        <strain evidence="4">C7</strain>
    </source>
</reference>
<dbReference type="Gene3D" id="3.90.960.10">
    <property type="entry name" value="YbaK/aminoacyl-tRNA synthetase-associated domain"/>
    <property type="match status" value="1"/>
</dbReference>
<dbReference type="GO" id="GO:0002161">
    <property type="term" value="F:aminoacyl-tRNA deacylase activity"/>
    <property type="evidence" value="ECO:0007669"/>
    <property type="project" value="InterPro"/>
</dbReference>
<dbReference type="OrthoDB" id="5145315at2"/>
<dbReference type="AlphaFoldDB" id="A0A2C9CSF2"/>
<feature type="domain" description="YbaK/aminoacyl-tRNA synthetase-associated" evidence="2">
    <location>
        <begin position="27"/>
        <end position="151"/>
    </location>
</feature>
<dbReference type="CDD" id="cd04335">
    <property type="entry name" value="PrdX_deacylase"/>
    <property type="match status" value="1"/>
</dbReference>
<name>A0A2C9CSF2_9RHOB</name>
<dbReference type="EMBL" id="OCTN01000003">
    <property type="protein sequence ID" value="SOH94276.1"/>
    <property type="molecule type" value="Genomic_DNA"/>
</dbReference>
<accession>A0A2C9CSF2</accession>
<keyword evidence="4" id="KW-1185">Reference proteome</keyword>
<organism evidence="3 4">
    <name type="scientific">Pontivivens marinum</name>
    <dbReference type="NCBI Taxonomy" id="1690039"/>
    <lineage>
        <taxon>Bacteria</taxon>
        <taxon>Pseudomonadati</taxon>
        <taxon>Pseudomonadota</taxon>
        <taxon>Alphaproteobacteria</taxon>
        <taxon>Rhodobacterales</taxon>
        <taxon>Paracoccaceae</taxon>
        <taxon>Pontivivens</taxon>
    </lineage>
</organism>
<dbReference type="SUPFAM" id="SSF55826">
    <property type="entry name" value="YbaK/ProRS associated domain"/>
    <property type="match status" value="1"/>
</dbReference>
<proteinExistence type="inferred from homology"/>
<dbReference type="PANTHER" id="PTHR31423">
    <property type="entry name" value="YBAK DOMAIN-CONTAINING PROTEIN"/>
    <property type="match status" value="1"/>
</dbReference>
<dbReference type="InterPro" id="IPR007214">
    <property type="entry name" value="YbaK/aa-tRNA-synth-assoc-dom"/>
</dbReference>
<evidence type="ECO:0000256" key="1">
    <source>
        <dbReference type="ARBA" id="ARBA00010201"/>
    </source>
</evidence>
<dbReference type="FunFam" id="3.90.960.10:FF:000005">
    <property type="entry name" value="Putative prolyl-tRNA synthetase"/>
    <property type="match status" value="1"/>
</dbReference>
<evidence type="ECO:0000313" key="3">
    <source>
        <dbReference type="EMBL" id="SOH94276.1"/>
    </source>
</evidence>
<dbReference type="InterPro" id="IPR040285">
    <property type="entry name" value="ProX/PRXD1"/>
</dbReference>
<evidence type="ECO:0000313" key="4">
    <source>
        <dbReference type="Proteomes" id="UP000220034"/>
    </source>
</evidence>
<dbReference type="Proteomes" id="UP000220034">
    <property type="component" value="Unassembled WGS sequence"/>
</dbReference>
<sequence length="178" mass="19564">MTNSPRTEADLLALLDALTIPYTLHRHAPLFTVQESQAVSRDMPGAHCKNMFLKSKAGELVLVTCEENRKIRIRDLERAIGAKKLSFAKPDLLLAHLGVTPGAVTPLSIVNDTDRRVRVILDDQMMGADLLNCHPLHNEATIAISTPDLMRVFAHTGHQPERIDFDALEQAALTAQAG</sequence>
<dbReference type="RefSeq" id="WP_097929817.1">
    <property type="nucleotide sequence ID" value="NZ_OCTN01000003.1"/>
</dbReference>
<dbReference type="PANTHER" id="PTHR31423:SF3">
    <property type="entry name" value="PROLYL-TRNA SYNTHETASE ASSOCIATED DOMAIN-CONTAINING PROTEIN 1-RELATED"/>
    <property type="match status" value="1"/>
</dbReference>
<protein>
    <submittedName>
        <fullName evidence="3">Ala-tRNA(Pro) deacylase</fullName>
    </submittedName>
</protein>
<dbReference type="InterPro" id="IPR036754">
    <property type="entry name" value="YbaK/aa-tRNA-synt-asso_dom_sf"/>
</dbReference>